<dbReference type="VEuPathDB" id="FungiDB:SPSK_05764"/>
<name>A0A0F2LRZ9_SPOSC</name>
<dbReference type="Proteomes" id="UP000033710">
    <property type="component" value="Unassembled WGS sequence"/>
</dbReference>
<gene>
    <name evidence="2" type="ORF">SPSK_05764</name>
</gene>
<reference evidence="2 3" key="2">
    <citation type="journal article" date="2015" name="Eukaryot. Cell">
        <title>Asexual propagation of a virulent clone complex in a human and feline outbreak of sporotrichosis.</title>
        <authorList>
            <person name="Teixeira Mde M."/>
            <person name="Rodrigues A.M."/>
            <person name="Tsui C.K."/>
            <person name="de Almeida L.G."/>
            <person name="Van Diepeningen A.D."/>
            <person name="van den Ende B.G."/>
            <person name="Fernandes G.F."/>
            <person name="Kano R."/>
            <person name="Hamelin R.C."/>
            <person name="Lopes-Bezerra L.M."/>
            <person name="Vasconcelos A.T."/>
            <person name="de Hoog S."/>
            <person name="de Camargo Z.P."/>
            <person name="Felipe M.S."/>
        </authorList>
    </citation>
    <scope>NUCLEOTIDE SEQUENCE [LARGE SCALE GENOMIC DNA]</scope>
    <source>
        <strain evidence="2 3">1099-18</strain>
    </source>
</reference>
<sequence length="75" mass="8775">MGPPIAARRWTKMRKGGRGEARRKGRQNRRKSDSGRGEQGQEKRKKKTENLKQEMPTPSRLHPQDRNKHHPLEVP</sequence>
<proteinExistence type="predicted"/>
<dbReference type="AlphaFoldDB" id="A0A0F2LRZ9"/>
<feature type="region of interest" description="Disordered" evidence="1">
    <location>
        <begin position="1"/>
        <end position="75"/>
    </location>
</feature>
<protein>
    <submittedName>
        <fullName evidence="2">Uncharacterized protein</fullName>
    </submittedName>
</protein>
<feature type="compositionally biased region" description="Basic and acidic residues" evidence="1">
    <location>
        <begin position="30"/>
        <end position="52"/>
    </location>
</feature>
<evidence type="ECO:0000313" key="2">
    <source>
        <dbReference type="EMBL" id="KJR80282.1"/>
    </source>
</evidence>
<evidence type="ECO:0000313" key="3">
    <source>
        <dbReference type="Proteomes" id="UP000033710"/>
    </source>
</evidence>
<accession>A0A0F2LRZ9</accession>
<dbReference type="KEGG" id="ssck:SPSK_05764"/>
<dbReference type="RefSeq" id="XP_016582958.1">
    <property type="nucleotide sequence ID" value="XM_016732499.1"/>
</dbReference>
<evidence type="ECO:0000256" key="1">
    <source>
        <dbReference type="SAM" id="MobiDB-lite"/>
    </source>
</evidence>
<dbReference type="EMBL" id="AXCR01000012">
    <property type="protein sequence ID" value="KJR80282.1"/>
    <property type="molecule type" value="Genomic_DNA"/>
</dbReference>
<dbReference type="GeneID" id="27667776"/>
<comment type="caution">
    <text evidence="2">The sequence shown here is derived from an EMBL/GenBank/DDBJ whole genome shotgun (WGS) entry which is preliminary data.</text>
</comment>
<organism evidence="2 3">
    <name type="scientific">Sporothrix schenckii 1099-18</name>
    <dbReference type="NCBI Taxonomy" id="1397361"/>
    <lineage>
        <taxon>Eukaryota</taxon>
        <taxon>Fungi</taxon>
        <taxon>Dikarya</taxon>
        <taxon>Ascomycota</taxon>
        <taxon>Pezizomycotina</taxon>
        <taxon>Sordariomycetes</taxon>
        <taxon>Sordariomycetidae</taxon>
        <taxon>Ophiostomatales</taxon>
        <taxon>Ophiostomataceae</taxon>
        <taxon>Sporothrix</taxon>
    </lineage>
</organism>
<feature type="compositionally biased region" description="Basic and acidic residues" evidence="1">
    <location>
        <begin position="62"/>
        <end position="75"/>
    </location>
</feature>
<reference evidence="2 3" key="1">
    <citation type="journal article" date="2014" name="BMC Genomics">
        <title>Comparative genomics of the major fungal agents of human and animal Sporotrichosis: Sporothrix schenckii and Sporothrix brasiliensis.</title>
        <authorList>
            <person name="Teixeira M.M."/>
            <person name="de Almeida L.G."/>
            <person name="Kubitschek-Barreira P."/>
            <person name="Alves F.L."/>
            <person name="Kioshima E.S."/>
            <person name="Abadio A.K."/>
            <person name="Fernandes L."/>
            <person name="Derengowski L.S."/>
            <person name="Ferreira K.S."/>
            <person name="Souza R.C."/>
            <person name="Ruiz J.C."/>
            <person name="de Andrade N.C."/>
            <person name="Paes H.C."/>
            <person name="Nicola A.M."/>
            <person name="Albuquerque P."/>
            <person name="Gerber A.L."/>
            <person name="Martins V.P."/>
            <person name="Peconick L.D."/>
            <person name="Neto A.V."/>
            <person name="Chaucanez C.B."/>
            <person name="Silva P.A."/>
            <person name="Cunha O.L."/>
            <person name="de Oliveira F.F."/>
            <person name="dos Santos T.C."/>
            <person name="Barros A.L."/>
            <person name="Soares M.A."/>
            <person name="de Oliveira L.M."/>
            <person name="Marini M.M."/>
            <person name="Villalobos-Duno H."/>
            <person name="Cunha M.M."/>
            <person name="de Hoog S."/>
            <person name="da Silveira J.F."/>
            <person name="Henrissat B."/>
            <person name="Nino-Vega G.A."/>
            <person name="Cisalpino P.S."/>
            <person name="Mora-Montes H.M."/>
            <person name="Almeida S.R."/>
            <person name="Stajich J.E."/>
            <person name="Lopes-Bezerra L.M."/>
            <person name="Vasconcelos A.T."/>
            <person name="Felipe M.S."/>
        </authorList>
    </citation>
    <scope>NUCLEOTIDE SEQUENCE [LARGE SCALE GENOMIC DNA]</scope>
    <source>
        <strain evidence="2 3">1099-18</strain>
    </source>
</reference>